<evidence type="ECO:0000313" key="2">
    <source>
        <dbReference type="Proteomes" id="UP000761264"/>
    </source>
</evidence>
<keyword evidence="2" id="KW-1185">Reference proteome</keyword>
<reference evidence="1" key="1">
    <citation type="submission" date="2020-03" db="EMBL/GenBank/DDBJ databases">
        <title>Genome of Pelagibius litoralis DSM 21314T.</title>
        <authorList>
            <person name="Wang G."/>
        </authorList>
    </citation>
    <scope>NUCLEOTIDE SEQUENCE</scope>
    <source>
        <strain evidence="1">DSM 21314</strain>
    </source>
</reference>
<evidence type="ECO:0000313" key="1">
    <source>
        <dbReference type="EMBL" id="NIA67262.1"/>
    </source>
</evidence>
<dbReference type="RefSeq" id="WP_167220615.1">
    <property type="nucleotide sequence ID" value="NZ_JAAQPH010000001.1"/>
</dbReference>
<comment type="caution">
    <text evidence="1">The sequence shown here is derived from an EMBL/GenBank/DDBJ whole genome shotgun (WGS) entry which is preliminary data.</text>
</comment>
<name>A0A967EUN2_9PROT</name>
<dbReference type="Proteomes" id="UP000761264">
    <property type="component" value="Unassembled WGS sequence"/>
</dbReference>
<protein>
    <submittedName>
        <fullName evidence="1">Uncharacterized protein</fullName>
    </submittedName>
</protein>
<organism evidence="1 2">
    <name type="scientific">Pelagibius litoralis</name>
    <dbReference type="NCBI Taxonomy" id="374515"/>
    <lineage>
        <taxon>Bacteria</taxon>
        <taxon>Pseudomonadati</taxon>
        <taxon>Pseudomonadota</taxon>
        <taxon>Alphaproteobacteria</taxon>
        <taxon>Rhodospirillales</taxon>
        <taxon>Rhodovibrionaceae</taxon>
        <taxon>Pelagibius</taxon>
    </lineage>
</organism>
<proteinExistence type="predicted"/>
<sequence length="113" mass="12526">MLTTRQEKTSTNARPTSLWRQLSGALGGGERRSLFSKRGIDPASVKAGRVFRHDDGKGRCETATIVGLCDILGMPHVRYDLRIDQPGHRPFEDGSRVLGMKTFIEHFCEPVGS</sequence>
<dbReference type="AlphaFoldDB" id="A0A967EUN2"/>
<accession>A0A967EUN2</accession>
<gene>
    <name evidence="1" type="ORF">HBA54_01500</name>
</gene>
<dbReference type="EMBL" id="JAAQPH010000001">
    <property type="protein sequence ID" value="NIA67262.1"/>
    <property type="molecule type" value="Genomic_DNA"/>
</dbReference>